<feature type="domain" description="HTH merR-type" evidence="9">
    <location>
        <begin position="3"/>
        <end position="73"/>
    </location>
</feature>
<gene>
    <name evidence="10" type="ORF">AMSG_12446</name>
</gene>
<dbReference type="Pfam" id="PF00376">
    <property type="entry name" value="MerR"/>
    <property type="match status" value="1"/>
</dbReference>
<keyword evidence="4" id="KW-0805">Transcription regulation</keyword>
<evidence type="ECO:0000256" key="2">
    <source>
        <dbReference type="ARBA" id="ARBA00022466"/>
    </source>
</evidence>
<organism evidence="10 11">
    <name type="scientific">Thecamonas trahens ATCC 50062</name>
    <dbReference type="NCBI Taxonomy" id="461836"/>
    <lineage>
        <taxon>Eukaryota</taxon>
        <taxon>Apusozoa</taxon>
        <taxon>Apusomonadida</taxon>
        <taxon>Apusomonadidae</taxon>
        <taxon>Thecamonas</taxon>
    </lineage>
</organism>
<sequence>MIGMTISRAAQAAGVGVETVRFYERKGLIEQPPKPAASGFRSYPDETIERIRFIRQAQELGFSLREVRELLELRADPEADAADVRARATAKLDDVNEKMRQLQRIGQALEALIASCPGHGELGCCSIMEALEGLDMMACTRAFRATVAVAAGVVIASTAGAPSIRAADDVHYGPDTVDIAAHWAARATLANAVMFSGLGEPLSISMSTADDILKHAGYIARPPMPDMATVGAVYAAGSPALKQTPDFSDLQTLRWGPASFDRTLEPAAQAWALIKITSPAFHLNFHDDKADRRVALMMLPQARAQAEVLAERLLTGPGLFAARSSDGTFAEPRAHDQAVVLWGVSNLILAATSEREDYWHTAWRELVDAGDYRELSDRALAAVEQLPPNTPRDQALAIEALGRYALATNDAQRREKALTLARRHANALTQVRNVSLSDAALAVYGLVEAGRLLRDDGFAKAAATAFETGLLPKWDDRLGAFRTDEPVSYTPSITAAVVAALNAMRWHGSGDLAKEANRLYPGFLETVLVDARLQLASPLPLVPARYREGWPDTAFAHPALPTPEKAGLAPVFAGEVVHENGTWRVSDRRFRTADAMFLANMLVMPHEGQADTFLPANRLESLDR</sequence>
<reference evidence="10 11" key="1">
    <citation type="submission" date="2010-05" db="EMBL/GenBank/DDBJ databases">
        <title>The Genome Sequence of Thecamonas trahens ATCC 50062.</title>
        <authorList>
            <consortium name="The Broad Institute Genome Sequencing Platform"/>
            <person name="Russ C."/>
            <person name="Cuomo C."/>
            <person name="Shea T."/>
            <person name="Young S.K."/>
            <person name="Zeng Q."/>
            <person name="Koehrsen M."/>
            <person name="Haas B."/>
            <person name="Borodovsky M."/>
            <person name="Guigo R."/>
            <person name="Alvarado L."/>
            <person name="Berlin A."/>
            <person name="Bochicchio J."/>
            <person name="Borenstein D."/>
            <person name="Chapman S."/>
            <person name="Chen Z."/>
            <person name="Freedman E."/>
            <person name="Gellesch M."/>
            <person name="Goldberg J."/>
            <person name="Griggs A."/>
            <person name="Gujja S."/>
            <person name="Heilman E."/>
            <person name="Heiman D."/>
            <person name="Hepburn T."/>
            <person name="Howarth C."/>
            <person name="Jen D."/>
            <person name="Larson L."/>
            <person name="Mehta T."/>
            <person name="Park D."/>
            <person name="Pearson M."/>
            <person name="Roberts A."/>
            <person name="Saif S."/>
            <person name="Shenoy N."/>
            <person name="Sisk P."/>
            <person name="Stolte C."/>
            <person name="Sykes S."/>
            <person name="Thomson T."/>
            <person name="Walk T."/>
            <person name="White J."/>
            <person name="Yandava C."/>
            <person name="Burger G."/>
            <person name="Gray M.W."/>
            <person name="Holland P.W.H."/>
            <person name="King N."/>
            <person name="Lang F.B.F."/>
            <person name="Roger A.J."/>
            <person name="Ruiz-Trillo I."/>
            <person name="Lander E."/>
            <person name="Nusbaum C."/>
        </authorList>
    </citation>
    <scope>NUCLEOTIDE SEQUENCE [LARGE SCALE GENOMIC DNA]</scope>
    <source>
        <strain evidence="10 11">ATCC 50062</strain>
    </source>
</reference>
<dbReference type="InterPro" id="IPR047057">
    <property type="entry name" value="MerR_fam"/>
</dbReference>
<evidence type="ECO:0000256" key="8">
    <source>
        <dbReference type="SAM" id="Coils"/>
    </source>
</evidence>
<dbReference type="Proteomes" id="UP000054408">
    <property type="component" value="Unassembled WGS sequence"/>
</dbReference>
<keyword evidence="2" id="KW-0475">Mercuric resistance</keyword>
<evidence type="ECO:0000259" key="9">
    <source>
        <dbReference type="PROSITE" id="PS50937"/>
    </source>
</evidence>
<dbReference type="InterPro" id="IPR015358">
    <property type="entry name" value="Tscrpt_reg_MerR_DNA-bd"/>
</dbReference>
<dbReference type="AlphaFoldDB" id="A0A0L0DUZ0"/>
<dbReference type="PANTHER" id="PTHR30204:SF94">
    <property type="entry name" value="HEAVY METAL-DEPENDENT TRANSCRIPTIONAL REGULATOR HI_0293-RELATED"/>
    <property type="match status" value="1"/>
</dbReference>
<dbReference type="PROSITE" id="PS50937">
    <property type="entry name" value="HTH_MERR_2"/>
    <property type="match status" value="1"/>
</dbReference>
<dbReference type="PANTHER" id="PTHR30204">
    <property type="entry name" value="REDOX-CYCLING DRUG-SENSING TRANSCRIPTIONAL ACTIVATOR SOXR"/>
    <property type="match status" value="1"/>
</dbReference>
<evidence type="ECO:0000256" key="4">
    <source>
        <dbReference type="ARBA" id="ARBA00023015"/>
    </source>
</evidence>
<name>A0A0L0DUZ0_THETB</name>
<dbReference type="GO" id="GO:0046689">
    <property type="term" value="P:response to mercury ion"/>
    <property type="evidence" value="ECO:0007669"/>
    <property type="project" value="UniProtKB-KW"/>
</dbReference>
<evidence type="ECO:0000256" key="5">
    <source>
        <dbReference type="ARBA" id="ARBA00023125"/>
    </source>
</evidence>
<evidence type="ECO:0000313" key="11">
    <source>
        <dbReference type="Proteomes" id="UP000054408"/>
    </source>
</evidence>
<proteinExistence type="predicted"/>
<comment type="function">
    <text evidence="7">Mediates the mercuric-dependent induction of mercury resistance operon. In the absence of mercury MerR represses transcription by binding tightly to the mer operator region; when mercury is present the dimeric complex binds a single ion and becomes a potent transcriptional activator, while remaining bound to the mer site.</text>
</comment>
<dbReference type="SUPFAM" id="SSF46955">
    <property type="entry name" value="Putative DNA-binding domain"/>
    <property type="match status" value="1"/>
</dbReference>
<dbReference type="Pfam" id="PF09278">
    <property type="entry name" value="MerR-DNA-bind"/>
    <property type="match status" value="1"/>
</dbReference>
<keyword evidence="6" id="KW-0804">Transcription</keyword>
<dbReference type="EMBL" id="GL349508">
    <property type="protein sequence ID" value="KNC55896.1"/>
    <property type="molecule type" value="Genomic_DNA"/>
</dbReference>
<dbReference type="Gene3D" id="1.10.1660.10">
    <property type="match status" value="1"/>
</dbReference>
<dbReference type="OrthoDB" id="8122126at2759"/>
<dbReference type="InterPro" id="IPR000551">
    <property type="entry name" value="MerR-type_HTH_dom"/>
</dbReference>
<dbReference type="GO" id="GO:0003700">
    <property type="term" value="F:DNA-binding transcription factor activity"/>
    <property type="evidence" value="ECO:0007669"/>
    <property type="project" value="InterPro"/>
</dbReference>
<feature type="coiled-coil region" evidence="8">
    <location>
        <begin position="85"/>
        <end position="112"/>
    </location>
</feature>
<evidence type="ECO:0000256" key="7">
    <source>
        <dbReference type="ARBA" id="ARBA00024874"/>
    </source>
</evidence>
<keyword evidence="11" id="KW-1185">Reference proteome</keyword>
<dbReference type="PRINTS" id="PR00040">
    <property type="entry name" value="HTHMERR"/>
</dbReference>
<evidence type="ECO:0000256" key="3">
    <source>
        <dbReference type="ARBA" id="ARBA00022914"/>
    </source>
</evidence>
<dbReference type="CDD" id="cd04783">
    <property type="entry name" value="HTH_MerR1"/>
    <property type="match status" value="1"/>
</dbReference>
<dbReference type="SMART" id="SM00422">
    <property type="entry name" value="HTH_MERR"/>
    <property type="match status" value="1"/>
</dbReference>
<dbReference type="GO" id="GO:0045340">
    <property type="term" value="F:mercury ion binding"/>
    <property type="evidence" value="ECO:0007669"/>
    <property type="project" value="InterPro"/>
</dbReference>
<dbReference type="InterPro" id="IPR011794">
    <property type="entry name" value="MerR"/>
</dbReference>
<keyword evidence="8" id="KW-0175">Coiled coil</keyword>
<accession>A0A0L0DUZ0</accession>
<evidence type="ECO:0000313" key="10">
    <source>
        <dbReference type="EMBL" id="KNC55896.1"/>
    </source>
</evidence>
<protein>
    <recommendedName>
        <fullName evidence="1">Mercuric resistance operon regulatory protein</fullName>
    </recommendedName>
</protein>
<keyword evidence="5" id="KW-0238">DNA-binding</keyword>
<dbReference type="InterPro" id="IPR009061">
    <property type="entry name" value="DNA-bd_dom_put_sf"/>
</dbReference>
<keyword evidence="3" id="KW-0476">Mercury</keyword>
<evidence type="ECO:0000256" key="6">
    <source>
        <dbReference type="ARBA" id="ARBA00023163"/>
    </source>
</evidence>
<evidence type="ECO:0000256" key="1">
    <source>
        <dbReference type="ARBA" id="ARBA00017146"/>
    </source>
</evidence>
<dbReference type="GO" id="GO:0003677">
    <property type="term" value="F:DNA binding"/>
    <property type="evidence" value="ECO:0007669"/>
    <property type="project" value="UniProtKB-KW"/>
</dbReference>
<dbReference type="eggNOG" id="ENOG502S6TU">
    <property type="taxonomic scope" value="Eukaryota"/>
</dbReference>